<keyword evidence="3" id="KW-1185">Reference proteome</keyword>
<gene>
    <name evidence="2" type="ORF">HYH02_011744</name>
</gene>
<dbReference type="AlphaFoldDB" id="A0A835W0G0"/>
<evidence type="ECO:0000313" key="3">
    <source>
        <dbReference type="Proteomes" id="UP000613740"/>
    </source>
</evidence>
<dbReference type="Proteomes" id="UP000613740">
    <property type="component" value="Unassembled WGS sequence"/>
</dbReference>
<dbReference type="EMBL" id="JAEHOD010000051">
    <property type="protein sequence ID" value="KAG2436032.1"/>
    <property type="molecule type" value="Genomic_DNA"/>
</dbReference>
<evidence type="ECO:0000256" key="1">
    <source>
        <dbReference type="SAM" id="MobiDB-lite"/>
    </source>
</evidence>
<accession>A0A835W0G0</accession>
<feature type="compositionally biased region" description="Low complexity" evidence="1">
    <location>
        <begin position="18"/>
        <end position="27"/>
    </location>
</feature>
<proteinExistence type="predicted"/>
<sequence length="444" mass="44990">MAALRRLSAARPQPPPLRQQQPGQPAELLPPPPPPPPPAPPPPQRREVAAMAAAPLEAFGSCGSGADTAATSCSSSRKCGSSTASSAAERLYRLWEVVRGAAAAWPGESPQCVLRRQAAAELAAAGPCAAAGGEEHAIHLAQVAEAQAQALAGVQAQAQAQALAGAQVQAEMAGPPVVAATGLRGRQRAAPPLTQWTARQQFGGGLRPALGSGLARRRHQPLCRAGRGNCQMCADVATAGGLPVAAAVAAVGLAVQVHGAQPVLVSVYAESVLVTLPSNEDGAPLSWQWPAAVYLVDPLAAAAAYGGGASGDTAAADLLGRLQPLLEAPGKAKYMYGGARSLACLEEAVAAGTGNMFAVVRTQPTRNLHLVLRSLESMLELPHQPPSAPAAPNVPYNGAGAYLPVTPHGGGGVALPGFGACTATWRGCVTRWRARGCGLTVRSC</sequence>
<feature type="region of interest" description="Disordered" evidence="1">
    <location>
        <begin position="1"/>
        <end position="48"/>
    </location>
</feature>
<feature type="compositionally biased region" description="Pro residues" evidence="1">
    <location>
        <begin position="28"/>
        <end position="43"/>
    </location>
</feature>
<evidence type="ECO:0000313" key="2">
    <source>
        <dbReference type="EMBL" id="KAG2436032.1"/>
    </source>
</evidence>
<organism evidence="2 3">
    <name type="scientific">Chlamydomonas schloesseri</name>
    <dbReference type="NCBI Taxonomy" id="2026947"/>
    <lineage>
        <taxon>Eukaryota</taxon>
        <taxon>Viridiplantae</taxon>
        <taxon>Chlorophyta</taxon>
        <taxon>core chlorophytes</taxon>
        <taxon>Chlorophyceae</taxon>
        <taxon>CS clade</taxon>
        <taxon>Chlamydomonadales</taxon>
        <taxon>Chlamydomonadaceae</taxon>
        <taxon>Chlamydomonas</taxon>
    </lineage>
</organism>
<protein>
    <submittedName>
        <fullName evidence="2">Uncharacterized protein</fullName>
    </submittedName>
</protein>
<reference evidence="2" key="1">
    <citation type="journal article" date="2020" name="bioRxiv">
        <title>Comparative genomics of Chlamydomonas.</title>
        <authorList>
            <person name="Craig R.J."/>
            <person name="Hasan A.R."/>
            <person name="Ness R.W."/>
            <person name="Keightley P.D."/>
        </authorList>
    </citation>
    <scope>NUCLEOTIDE SEQUENCE</scope>
    <source>
        <strain evidence="2">CCAP 11/173</strain>
    </source>
</reference>
<comment type="caution">
    <text evidence="2">The sequence shown here is derived from an EMBL/GenBank/DDBJ whole genome shotgun (WGS) entry which is preliminary data.</text>
</comment>
<feature type="compositionally biased region" description="Low complexity" evidence="1">
    <location>
        <begin position="1"/>
        <end position="11"/>
    </location>
</feature>
<name>A0A835W0G0_9CHLO</name>